<dbReference type="Proteomes" id="UP000294546">
    <property type="component" value="Unassembled WGS sequence"/>
</dbReference>
<keyword evidence="4" id="KW-1185">Reference proteome</keyword>
<dbReference type="InterPro" id="IPR002525">
    <property type="entry name" value="Transp_IS110-like_N"/>
</dbReference>
<dbReference type="GO" id="GO:0004803">
    <property type="term" value="F:transposase activity"/>
    <property type="evidence" value="ECO:0007669"/>
    <property type="project" value="InterPro"/>
</dbReference>
<sequence length="337" mass="37768">MAKVSIIGIDLAKHVFQLLGIDAQGRKIFSKRLKRYQLLAFLARQPECLVAIEACGGAHYWARQILALGHSVKMIHPRYVKPFVQVNKNDQRDAQAIAEAAARPGIPAVAVKTVDQQELQALHRVRERLVREKTSIGNELRGLLHEFGVIIPQGHKAIREAVPELLEDADNGLAPRSRELLADLQQQWLERDQRILRYDHELKSIARENPVCRRLQTVPGIGPVNATLLYSHAGDACYFASSRHFSASLGLVPRQHASGGKERLLGISKQGNKHVRKQLVHGARAAYKMLQSDEQSQLGRWLQRMKGKHPNTVITALANKLARIVWALMARGHSYQA</sequence>
<gene>
    <name evidence="3" type="ORF">CLV83_3567</name>
</gene>
<reference evidence="3 4" key="1">
    <citation type="submission" date="2019-03" db="EMBL/GenBank/DDBJ databases">
        <title>Genomic Encyclopedia of Archaeal and Bacterial Type Strains, Phase II (KMG-II): from individual species to whole genera.</title>
        <authorList>
            <person name="Goeker M."/>
        </authorList>
    </citation>
    <scope>NUCLEOTIDE SEQUENCE [LARGE SCALE GENOMIC DNA]</scope>
    <source>
        <strain evidence="3 4">DSM 27697</strain>
    </source>
</reference>
<feature type="domain" description="Transposase IS116/IS110/IS902 C-terminal" evidence="2">
    <location>
        <begin position="212"/>
        <end position="289"/>
    </location>
</feature>
<dbReference type="GO" id="GO:0003677">
    <property type="term" value="F:DNA binding"/>
    <property type="evidence" value="ECO:0007669"/>
    <property type="project" value="InterPro"/>
</dbReference>
<dbReference type="Pfam" id="PF01548">
    <property type="entry name" value="DEDD_Tnp_IS110"/>
    <property type="match status" value="1"/>
</dbReference>
<dbReference type="PANTHER" id="PTHR33055">
    <property type="entry name" value="TRANSPOSASE FOR INSERTION SEQUENCE ELEMENT IS1111A"/>
    <property type="match status" value="1"/>
</dbReference>
<evidence type="ECO:0000313" key="3">
    <source>
        <dbReference type="EMBL" id="TCK04152.1"/>
    </source>
</evidence>
<dbReference type="RefSeq" id="WP_165900341.1">
    <property type="nucleotide sequence ID" value="NZ_SMFU01000011.1"/>
</dbReference>
<evidence type="ECO:0000313" key="4">
    <source>
        <dbReference type="Proteomes" id="UP000294546"/>
    </source>
</evidence>
<dbReference type="Pfam" id="PF02371">
    <property type="entry name" value="Transposase_20"/>
    <property type="match status" value="1"/>
</dbReference>
<protein>
    <submittedName>
        <fullName evidence="3">Transposase</fullName>
    </submittedName>
</protein>
<feature type="domain" description="Transposase IS110-like N-terminal" evidence="1">
    <location>
        <begin position="7"/>
        <end position="146"/>
    </location>
</feature>
<evidence type="ECO:0000259" key="1">
    <source>
        <dbReference type="Pfam" id="PF01548"/>
    </source>
</evidence>
<dbReference type="InterPro" id="IPR047650">
    <property type="entry name" value="Transpos_IS110"/>
</dbReference>
<dbReference type="NCBIfam" id="NF033542">
    <property type="entry name" value="transpos_IS110"/>
    <property type="match status" value="1"/>
</dbReference>
<dbReference type="AlphaFoldDB" id="A0A4R1GIP5"/>
<comment type="caution">
    <text evidence="3">The sequence shown here is derived from an EMBL/GenBank/DDBJ whole genome shotgun (WGS) entry which is preliminary data.</text>
</comment>
<dbReference type="GO" id="GO:0006313">
    <property type="term" value="P:DNA transposition"/>
    <property type="evidence" value="ECO:0007669"/>
    <property type="project" value="InterPro"/>
</dbReference>
<dbReference type="EMBL" id="SMFU01000011">
    <property type="protein sequence ID" value="TCK04152.1"/>
    <property type="molecule type" value="Genomic_DNA"/>
</dbReference>
<evidence type="ECO:0000259" key="2">
    <source>
        <dbReference type="Pfam" id="PF02371"/>
    </source>
</evidence>
<organism evidence="3 4">
    <name type="scientific">Marinobacterium mangrovicola</name>
    <dbReference type="NCBI Taxonomy" id="1476959"/>
    <lineage>
        <taxon>Bacteria</taxon>
        <taxon>Pseudomonadati</taxon>
        <taxon>Pseudomonadota</taxon>
        <taxon>Gammaproteobacteria</taxon>
        <taxon>Oceanospirillales</taxon>
        <taxon>Oceanospirillaceae</taxon>
        <taxon>Marinobacterium</taxon>
    </lineage>
</organism>
<dbReference type="InterPro" id="IPR003346">
    <property type="entry name" value="Transposase_20"/>
</dbReference>
<name>A0A4R1GIP5_9GAMM</name>
<proteinExistence type="predicted"/>
<dbReference type="PANTHER" id="PTHR33055:SF3">
    <property type="entry name" value="PUTATIVE TRANSPOSASE FOR IS117-RELATED"/>
    <property type="match status" value="1"/>
</dbReference>
<accession>A0A4R1GIP5</accession>